<dbReference type="EMBL" id="JANSHE010000435">
    <property type="protein sequence ID" value="KAJ3010911.1"/>
    <property type="molecule type" value="Genomic_DNA"/>
</dbReference>
<reference evidence="1" key="1">
    <citation type="submission" date="2022-08" db="EMBL/GenBank/DDBJ databases">
        <title>Genome Sequence of Pycnoporus sanguineus.</title>
        <authorList>
            <person name="Buettner E."/>
        </authorList>
    </citation>
    <scope>NUCLEOTIDE SEQUENCE</scope>
    <source>
        <strain evidence="1">CG-C14</strain>
    </source>
</reference>
<sequence length="393" mass="42761">MGRSNTLYKRQDGHRSNMLDTLSTYLRRILGFPMADNNLTLSTLLLTPTGSIIPVEDLEVKLKQAYTYAVYHDQLNPDRARVCHLQFMKERDGLQHEYIFAYVTVDGKPWAERDTVRLGVIQCERNVDREHDSTANHIVVASSNANSSGAFKMPSTASFSDGWRIPAADRLIIFNPSDVAALQERTDVCLYEYPFRLSTIPPKYLLDPTGISASDFQPPPTCPPRSRGDTSPPSLYDLAAAAIALKLTAPDYIIWRNQCYWFAAVLYYTLGGESAAGYKTKNNIPNGLVAATPSPAAGSASLLAPAMAASSSPEVGLPGDELVCQATDASGCVPGDSSHIGSMEVDDPNDTINIAKGDNTNTLPFTCPSGGQVRCEANFNDNYDGPGYSLRVF</sequence>
<evidence type="ECO:0000313" key="1">
    <source>
        <dbReference type="EMBL" id="KAJ3010911.1"/>
    </source>
</evidence>
<proteinExistence type="predicted"/>
<name>A0ACC1Q3V6_9APHY</name>
<protein>
    <submittedName>
        <fullName evidence="1">Uncharacterized protein</fullName>
    </submittedName>
</protein>
<accession>A0ACC1Q3V6</accession>
<gene>
    <name evidence="1" type="ORF">NUW54_g2335</name>
</gene>
<organism evidence="1 2">
    <name type="scientific">Trametes sanguinea</name>
    <dbReference type="NCBI Taxonomy" id="158606"/>
    <lineage>
        <taxon>Eukaryota</taxon>
        <taxon>Fungi</taxon>
        <taxon>Dikarya</taxon>
        <taxon>Basidiomycota</taxon>
        <taxon>Agaricomycotina</taxon>
        <taxon>Agaricomycetes</taxon>
        <taxon>Polyporales</taxon>
        <taxon>Polyporaceae</taxon>
        <taxon>Trametes</taxon>
    </lineage>
</organism>
<evidence type="ECO:0000313" key="2">
    <source>
        <dbReference type="Proteomes" id="UP001144978"/>
    </source>
</evidence>
<keyword evidence="2" id="KW-1185">Reference proteome</keyword>
<dbReference type="Proteomes" id="UP001144978">
    <property type="component" value="Unassembled WGS sequence"/>
</dbReference>
<comment type="caution">
    <text evidence="1">The sequence shown here is derived from an EMBL/GenBank/DDBJ whole genome shotgun (WGS) entry which is preliminary data.</text>
</comment>